<evidence type="ECO:0000259" key="1">
    <source>
        <dbReference type="Pfam" id="PF20499"/>
    </source>
</evidence>
<comment type="caution">
    <text evidence="2">The sequence shown here is derived from an EMBL/GenBank/DDBJ whole genome shotgun (WGS) entry which is preliminary data.</text>
</comment>
<organism evidence="2 3">
    <name type="scientific">Pleuronectes platessa</name>
    <name type="common">European plaice</name>
    <dbReference type="NCBI Taxonomy" id="8262"/>
    <lineage>
        <taxon>Eukaryota</taxon>
        <taxon>Metazoa</taxon>
        <taxon>Chordata</taxon>
        <taxon>Craniata</taxon>
        <taxon>Vertebrata</taxon>
        <taxon>Euteleostomi</taxon>
        <taxon>Actinopterygii</taxon>
        <taxon>Neopterygii</taxon>
        <taxon>Teleostei</taxon>
        <taxon>Neoteleostei</taxon>
        <taxon>Acanthomorphata</taxon>
        <taxon>Carangaria</taxon>
        <taxon>Pleuronectiformes</taxon>
        <taxon>Pleuronectoidei</taxon>
        <taxon>Pleuronectidae</taxon>
        <taxon>Pleuronectes</taxon>
    </lineage>
</organism>
<protein>
    <recommendedName>
        <fullName evidence="1">DUF6729 domain-containing protein</fullName>
    </recommendedName>
</protein>
<evidence type="ECO:0000313" key="3">
    <source>
        <dbReference type="Proteomes" id="UP001153269"/>
    </source>
</evidence>
<dbReference type="InterPro" id="IPR046616">
    <property type="entry name" value="DUF6729"/>
</dbReference>
<dbReference type="Pfam" id="PF20499">
    <property type="entry name" value="DUF6729"/>
    <property type="match status" value="1"/>
</dbReference>
<keyword evidence="3" id="KW-1185">Reference proteome</keyword>
<dbReference type="AlphaFoldDB" id="A0A9N7ZEV5"/>
<dbReference type="Proteomes" id="UP001153269">
    <property type="component" value="Unassembled WGS sequence"/>
</dbReference>
<gene>
    <name evidence="2" type="ORF">PLEPLA_LOCUS48548</name>
</gene>
<evidence type="ECO:0000313" key="2">
    <source>
        <dbReference type="EMBL" id="CAB1460697.1"/>
    </source>
</evidence>
<reference evidence="2" key="1">
    <citation type="submission" date="2020-03" db="EMBL/GenBank/DDBJ databases">
        <authorList>
            <person name="Weist P."/>
        </authorList>
    </citation>
    <scope>NUCLEOTIDE SEQUENCE</scope>
</reference>
<name>A0A9N7ZEV5_PLEPL</name>
<accession>A0A9N7ZEV5</accession>
<proteinExistence type="predicted"/>
<sequence length="419" mass="47735">MHHRLRSDLKLWYDPPVPELIYHQVPTPERFLTHRLLLWTPYHLWKMRRSCPVYGNQLTDFAAGPCLLPVTFQKPPEPVAIPSRRWMLAVYGTFGSVLSMDSTKKDWSISITTSHSCCSGECFFGFGLSDQGVAWPISRHHQLSLYTSSPHLPLDNCPYSHSFLCIKDHQPSSTWATTVDERGVLGMDPVDCLAEYLSSQIGKVYRSYLNARPHSSPTPPQPPTPPGRLASGAELSLIWRRVYRRTAGVKVCSTDEGHGDSAWPAAGPPAPCWQVYSKQFFIEEGEDSPSLRLMTAVEFTAVNNWKRRKRRVSSSSRNSLNGLIHIHPKLGTAEMEDGMAFVSLLEELLHLDWDERISTRQALELPFISMSHLREDVHSRDYRTTSQEAMRFCSTEDSLHCSTSHNGYWAKTPWILWRL</sequence>
<dbReference type="EMBL" id="CADEAL010004490">
    <property type="protein sequence ID" value="CAB1460697.1"/>
    <property type="molecule type" value="Genomic_DNA"/>
</dbReference>
<feature type="domain" description="DUF6729" evidence="1">
    <location>
        <begin position="2"/>
        <end position="53"/>
    </location>
</feature>